<dbReference type="Proteomes" id="UP001153148">
    <property type="component" value="Unassembled WGS sequence"/>
</dbReference>
<sequence length="86" mass="9765">MEWASFTCKTGAFHSGLGRCHPVFSIVPHLRHTMSDYETGSRSVATLFLYAPEIFWSSHTIERKWIRCVLVTALRSGPAQPYLPII</sequence>
<proteinExistence type="predicted"/>
<name>A0ABN7P8G1_TIMPD</name>
<keyword evidence="2" id="KW-1185">Reference proteome</keyword>
<comment type="caution">
    <text evidence="1">The sequence shown here is derived from an EMBL/GenBank/DDBJ whole genome shotgun (WGS) entry which is preliminary data.</text>
</comment>
<evidence type="ECO:0000313" key="1">
    <source>
        <dbReference type="EMBL" id="CAG2062434.1"/>
    </source>
</evidence>
<dbReference type="EMBL" id="CAJPIN010020302">
    <property type="protein sequence ID" value="CAG2062434.1"/>
    <property type="molecule type" value="Genomic_DNA"/>
</dbReference>
<reference evidence="1" key="1">
    <citation type="submission" date="2021-03" db="EMBL/GenBank/DDBJ databases">
        <authorList>
            <person name="Tran Van P."/>
        </authorList>
    </citation>
    <scope>NUCLEOTIDE SEQUENCE</scope>
</reference>
<gene>
    <name evidence="1" type="ORF">TPAB3V08_LOCUS9385</name>
</gene>
<protein>
    <submittedName>
        <fullName evidence="1">Uncharacterized protein</fullName>
    </submittedName>
</protein>
<accession>A0ABN7P8G1</accession>
<evidence type="ECO:0000313" key="2">
    <source>
        <dbReference type="Proteomes" id="UP001153148"/>
    </source>
</evidence>
<organism evidence="1 2">
    <name type="scientific">Timema podura</name>
    <name type="common">Walking stick</name>
    <dbReference type="NCBI Taxonomy" id="61482"/>
    <lineage>
        <taxon>Eukaryota</taxon>
        <taxon>Metazoa</taxon>
        <taxon>Ecdysozoa</taxon>
        <taxon>Arthropoda</taxon>
        <taxon>Hexapoda</taxon>
        <taxon>Insecta</taxon>
        <taxon>Pterygota</taxon>
        <taxon>Neoptera</taxon>
        <taxon>Polyneoptera</taxon>
        <taxon>Phasmatodea</taxon>
        <taxon>Timematodea</taxon>
        <taxon>Timematoidea</taxon>
        <taxon>Timematidae</taxon>
        <taxon>Timema</taxon>
    </lineage>
</organism>